<dbReference type="Proteomes" id="UP000015105">
    <property type="component" value="Chromosome 5D"/>
</dbReference>
<reference evidence="2" key="3">
    <citation type="journal article" date="2017" name="Nature">
        <title>Genome sequence of the progenitor of the wheat D genome Aegilops tauschii.</title>
        <authorList>
            <person name="Luo M.C."/>
            <person name="Gu Y.Q."/>
            <person name="Puiu D."/>
            <person name="Wang H."/>
            <person name="Twardziok S.O."/>
            <person name="Deal K.R."/>
            <person name="Huo N."/>
            <person name="Zhu T."/>
            <person name="Wang L."/>
            <person name="Wang Y."/>
            <person name="McGuire P.E."/>
            <person name="Liu S."/>
            <person name="Long H."/>
            <person name="Ramasamy R.K."/>
            <person name="Rodriguez J.C."/>
            <person name="Van S.L."/>
            <person name="Yuan L."/>
            <person name="Wang Z."/>
            <person name="Xia Z."/>
            <person name="Xiao L."/>
            <person name="Anderson O.D."/>
            <person name="Ouyang S."/>
            <person name="Liang Y."/>
            <person name="Zimin A.V."/>
            <person name="Pertea G."/>
            <person name="Qi P."/>
            <person name="Bennetzen J.L."/>
            <person name="Dai X."/>
            <person name="Dawson M.W."/>
            <person name="Muller H.G."/>
            <person name="Kugler K."/>
            <person name="Rivarola-Duarte L."/>
            <person name="Spannagl M."/>
            <person name="Mayer K.F.X."/>
            <person name="Lu F.H."/>
            <person name="Bevan M.W."/>
            <person name="Leroy P."/>
            <person name="Li P."/>
            <person name="You F.M."/>
            <person name="Sun Q."/>
            <person name="Liu Z."/>
            <person name="Lyons E."/>
            <person name="Wicker T."/>
            <person name="Salzberg S.L."/>
            <person name="Devos K.M."/>
            <person name="Dvorak J."/>
        </authorList>
    </citation>
    <scope>NUCLEOTIDE SEQUENCE [LARGE SCALE GENOMIC DNA]</scope>
    <source>
        <strain evidence="2">cv. AL8/78</strain>
    </source>
</reference>
<dbReference type="EnsemblPlants" id="AET5Gv21050500.6">
    <property type="protein sequence ID" value="AET5Gv21050500.6"/>
    <property type="gene ID" value="AET5Gv21050500"/>
</dbReference>
<reference evidence="2" key="5">
    <citation type="journal article" date="2021" name="G3 (Bethesda)">
        <title>Aegilops tauschii genome assembly Aet v5.0 features greater sequence contiguity and improved annotation.</title>
        <authorList>
            <person name="Wang L."/>
            <person name="Zhu T."/>
            <person name="Rodriguez J.C."/>
            <person name="Deal K.R."/>
            <person name="Dubcovsky J."/>
            <person name="McGuire P.E."/>
            <person name="Lux T."/>
            <person name="Spannagl M."/>
            <person name="Mayer K.F.X."/>
            <person name="Baldrich P."/>
            <person name="Meyers B.C."/>
            <person name="Huo N."/>
            <person name="Gu Y.Q."/>
            <person name="Zhou H."/>
            <person name="Devos K.M."/>
            <person name="Bennetzen J.L."/>
            <person name="Unver T."/>
            <person name="Budak H."/>
            <person name="Gulick P.J."/>
            <person name="Galiba G."/>
            <person name="Kalapos B."/>
            <person name="Nelson D.R."/>
            <person name="Li P."/>
            <person name="You F.M."/>
            <person name="Luo M.C."/>
            <person name="Dvorak J."/>
        </authorList>
    </citation>
    <scope>NUCLEOTIDE SEQUENCE [LARGE SCALE GENOMIC DNA]</scope>
    <source>
        <strain evidence="2">cv. AL8/78</strain>
    </source>
</reference>
<protein>
    <submittedName>
        <fullName evidence="2">Uncharacterized protein</fullName>
    </submittedName>
</protein>
<keyword evidence="3" id="KW-1185">Reference proteome</keyword>
<organism evidence="2 3">
    <name type="scientific">Aegilops tauschii subsp. strangulata</name>
    <name type="common">Goatgrass</name>
    <dbReference type="NCBI Taxonomy" id="200361"/>
    <lineage>
        <taxon>Eukaryota</taxon>
        <taxon>Viridiplantae</taxon>
        <taxon>Streptophyta</taxon>
        <taxon>Embryophyta</taxon>
        <taxon>Tracheophyta</taxon>
        <taxon>Spermatophyta</taxon>
        <taxon>Magnoliopsida</taxon>
        <taxon>Liliopsida</taxon>
        <taxon>Poales</taxon>
        <taxon>Poaceae</taxon>
        <taxon>BOP clade</taxon>
        <taxon>Pooideae</taxon>
        <taxon>Triticodae</taxon>
        <taxon>Triticeae</taxon>
        <taxon>Triticinae</taxon>
        <taxon>Aegilops</taxon>
    </lineage>
</organism>
<reference evidence="2" key="4">
    <citation type="submission" date="2019-03" db="UniProtKB">
        <authorList>
            <consortium name="EnsemblPlants"/>
        </authorList>
    </citation>
    <scope>IDENTIFICATION</scope>
</reference>
<sequence length="112" mass="12712">SPAKPPPQPTPLFQSITLALLITLPQHRTTHHSSLLDRSTLIQHTFHRRTVARLLPAYVSSSIYTQEPSHITPRRHTQTTRSLSSSSRRRRRTHASEPHKIRSRSIGKLASS</sequence>
<dbReference type="Gramene" id="AET5Gv21050500.6">
    <property type="protein sequence ID" value="AET5Gv21050500.6"/>
    <property type="gene ID" value="AET5Gv21050500"/>
</dbReference>
<reference evidence="3" key="2">
    <citation type="journal article" date="2017" name="Nat. Plants">
        <title>The Aegilops tauschii genome reveals multiple impacts of transposons.</title>
        <authorList>
            <person name="Zhao G."/>
            <person name="Zou C."/>
            <person name="Li K."/>
            <person name="Wang K."/>
            <person name="Li T."/>
            <person name="Gao L."/>
            <person name="Zhang X."/>
            <person name="Wang H."/>
            <person name="Yang Z."/>
            <person name="Liu X."/>
            <person name="Jiang W."/>
            <person name="Mao L."/>
            <person name="Kong X."/>
            <person name="Jiao Y."/>
            <person name="Jia J."/>
        </authorList>
    </citation>
    <scope>NUCLEOTIDE SEQUENCE [LARGE SCALE GENOMIC DNA]</scope>
    <source>
        <strain evidence="3">cv. AL8/78</strain>
    </source>
</reference>
<evidence type="ECO:0000313" key="3">
    <source>
        <dbReference type="Proteomes" id="UP000015105"/>
    </source>
</evidence>
<evidence type="ECO:0000313" key="2">
    <source>
        <dbReference type="EnsemblPlants" id="AET5Gv21050500.6"/>
    </source>
</evidence>
<proteinExistence type="predicted"/>
<evidence type="ECO:0000256" key="1">
    <source>
        <dbReference type="SAM" id="MobiDB-lite"/>
    </source>
</evidence>
<feature type="region of interest" description="Disordered" evidence="1">
    <location>
        <begin position="66"/>
        <end position="112"/>
    </location>
</feature>
<dbReference type="AlphaFoldDB" id="A0A453M564"/>
<accession>A0A453M564</accession>
<name>A0A453M564_AEGTS</name>
<reference evidence="3" key="1">
    <citation type="journal article" date="2014" name="Science">
        <title>Ancient hybridizations among the ancestral genomes of bread wheat.</title>
        <authorList>
            <consortium name="International Wheat Genome Sequencing Consortium,"/>
            <person name="Marcussen T."/>
            <person name="Sandve S.R."/>
            <person name="Heier L."/>
            <person name="Spannagl M."/>
            <person name="Pfeifer M."/>
            <person name="Jakobsen K.S."/>
            <person name="Wulff B.B."/>
            <person name="Steuernagel B."/>
            <person name="Mayer K.F."/>
            <person name="Olsen O.A."/>
        </authorList>
    </citation>
    <scope>NUCLEOTIDE SEQUENCE [LARGE SCALE GENOMIC DNA]</scope>
    <source>
        <strain evidence="3">cv. AL8/78</strain>
    </source>
</reference>